<keyword evidence="6" id="KW-1185">Reference proteome</keyword>
<feature type="chain" id="PRO_5043831195" description="SMB domain-containing protein" evidence="3">
    <location>
        <begin position="25"/>
        <end position="794"/>
    </location>
</feature>
<accession>A0AAV3Z9G4</accession>
<keyword evidence="1" id="KW-1015">Disulfide bond</keyword>
<feature type="domain" description="SMB" evidence="4">
    <location>
        <begin position="173"/>
        <end position="213"/>
    </location>
</feature>
<feature type="region of interest" description="Disordered" evidence="2">
    <location>
        <begin position="47"/>
        <end position="80"/>
    </location>
</feature>
<evidence type="ECO:0000259" key="4">
    <source>
        <dbReference type="PROSITE" id="PS50958"/>
    </source>
</evidence>
<dbReference type="PROSITE" id="PS50958">
    <property type="entry name" value="SMB_2"/>
    <property type="match status" value="1"/>
</dbReference>
<evidence type="ECO:0000256" key="3">
    <source>
        <dbReference type="SAM" id="SignalP"/>
    </source>
</evidence>
<feature type="compositionally biased region" description="Polar residues" evidence="2">
    <location>
        <begin position="47"/>
        <end position="72"/>
    </location>
</feature>
<dbReference type="InterPro" id="IPR001212">
    <property type="entry name" value="Somatomedin_B_dom"/>
</dbReference>
<sequence length="794" mass="89009">MATIFLLLSGQFLLISTDITITFASTKTLKAKTTASESLTNQTYLMKTENDQPSQNNNITSGDSNLSSSIEKPQSPEEYDNISCLATNKTAFSMEQRKSRNMTNKIGLFEDVVPKSLDCNKTNDSPEERTTPLIEGNATYHTIKHLNKEPFDTTTSDVSSTPHMNTFDPDPIMTFTCQNRCSMEISFPCSCSASCVVYGTCCDNITHDCPHVWEEGLTRFKHILQSDIICYENFIFMVSSCPRKSKKSAEQKGTSLPTTGKRSLENVTISLENQSAIFDHIGTKPGTSEITRYIPENVSLSNRDTQESIVERLKKALSAAPVTDSDTGLTFINKSIYDCNKMPQSTAVVWSVGSTYNTVSPTKMEVFESLDIVNHYEIESNIQILKAHQCEQKVIETCDQTWDQNERYEEYTDKCQKTFALILSKYPKPVFYRNIFCAYCNQGIHNDYEFHLSDKAEHIFKRHKFKTLMSFSKDGSISVRLDQSSASRDIFPWSHAQCLIPASDNLSISSEVIEKSASVESDKRAVCSVTCHGSFFKAQSDGLCKTRHTALLAIADDGLPPLCPAAMNSLAKFLVCGLKSEVASLSYADIDSQPVSVMFDASVNKSLYVVKINLALINITGVLFSSHHGDTFKNIYHVALLVKSFQNYRSSHDLCSRQSEEYTKNNPELRIIRTLSLDHYVSMTQATRSLAQGMEELRGPMVDKQNTTTVCLTTVYRRTEVDPSLLRCTEDPLYKLDTTLVNDFRRCLRCFSHLDNPEVSDKNEADTVIKNGSFLNEVLALITLSLAIIEIIKI</sequence>
<organism evidence="5 6">
    <name type="scientific">Plakobranchus ocellatus</name>
    <dbReference type="NCBI Taxonomy" id="259542"/>
    <lineage>
        <taxon>Eukaryota</taxon>
        <taxon>Metazoa</taxon>
        <taxon>Spiralia</taxon>
        <taxon>Lophotrochozoa</taxon>
        <taxon>Mollusca</taxon>
        <taxon>Gastropoda</taxon>
        <taxon>Heterobranchia</taxon>
        <taxon>Euthyneura</taxon>
        <taxon>Panpulmonata</taxon>
        <taxon>Sacoglossa</taxon>
        <taxon>Placobranchoidea</taxon>
        <taxon>Plakobranchidae</taxon>
        <taxon>Plakobranchus</taxon>
    </lineage>
</organism>
<dbReference type="Proteomes" id="UP000735302">
    <property type="component" value="Unassembled WGS sequence"/>
</dbReference>
<gene>
    <name evidence="5" type="ORF">PoB_002243600</name>
</gene>
<feature type="signal peptide" evidence="3">
    <location>
        <begin position="1"/>
        <end position="24"/>
    </location>
</feature>
<evidence type="ECO:0000313" key="5">
    <source>
        <dbReference type="EMBL" id="GFN95930.1"/>
    </source>
</evidence>
<dbReference type="AlphaFoldDB" id="A0AAV3Z9G4"/>
<keyword evidence="3" id="KW-0732">Signal</keyword>
<protein>
    <recommendedName>
        <fullName evidence="4">SMB domain-containing protein</fullName>
    </recommendedName>
</protein>
<proteinExistence type="predicted"/>
<comment type="caution">
    <text evidence="5">The sequence shown here is derived from an EMBL/GenBank/DDBJ whole genome shotgun (WGS) entry which is preliminary data.</text>
</comment>
<evidence type="ECO:0000256" key="1">
    <source>
        <dbReference type="ARBA" id="ARBA00023157"/>
    </source>
</evidence>
<evidence type="ECO:0000256" key="2">
    <source>
        <dbReference type="SAM" id="MobiDB-lite"/>
    </source>
</evidence>
<reference evidence="5 6" key="1">
    <citation type="journal article" date="2021" name="Elife">
        <title>Chloroplast acquisition without the gene transfer in kleptoplastic sea slugs, Plakobranchus ocellatus.</title>
        <authorList>
            <person name="Maeda T."/>
            <person name="Takahashi S."/>
            <person name="Yoshida T."/>
            <person name="Shimamura S."/>
            <person name="Takaki Y."/>
            <person name="Nagai Y."/>
            <person name="Toyoda A."/>
            <person name="Suzuki Y."/>
            <person name="Arimoto A."/>
            <person name="Ishii H."/>
            <person name="Satoh N."/>
            <person name="Nishiyama T."/>
            <person name="Hasebe M."/>
            <person name="Maruyama T."/>
            <person name="Minagawa J."/>
            <person name="Obokata J."/>
            <person name="Shigenobu S."/>
        </authorList>
    </citation>
    <scope>NUCLEOTIDE SEQUENCE [LARGE SCALE GENOMIC DNA]</scope>
</reference>
<name>A0AAV3Z9G4_9GAST</name>
<evidence type="ECO:0000313" key="6">
    <source>
        <dbReference type="Proteomes" id="UP000735302"/>
    </source>
</evidence>
<dbReference type="EMBL" id="BLXT01002595">
    <property type="protein sequence ID" value="GFN95930.1"/>
    <property type="molecule type" value="Genomic_DNA"/>
</dbReference>